<proteinExistence type="predicted"/>
<dbReference type="Pfam" id="PF07238">
    <property type="entry name" value="PilZ"/>
    <property type="match status" value="1"/>
</dbReference>
<dbReference type="AlphaFoldDB" id="A0A7W6CFX2"/>
<comment type="caution">
    <text evidence="2">The sequence shown here is derived from an EMBL/GenBank/DDBJ whole genome shotgun (WGS) entry which is preliminary data.</text>
</comment>
<sequence length="118" mass="13321">MRSRQTNRQAIRRPLTMSARCRLMSGLQDNVTVSDLSTHGCRITTRTLSLAVGTRVMLKLDGLEAISCTVRWVESGQCGLQFERPIYEPVVEHLCRLHVQMNGEVQDYRARTRGVCSG</sequence>
<dbReference type="EMBL" id="JACIDX010000010">
    <property type="protein sequence ID" value="MBB3955818.1"/>
    <property type="molecule type" value="Genomic_DNA"/>
</dbReference>
<evidence type="ECO:0000313" key="2">
    <source>
        <dbReference type="EMBL" id="MBB3955818.1"/>
    </source>
</evidence>
<dbReference type="Proteomes" id="UP000548867">
    <property type="component" value="Unassembled WGS sequence"/>
</dbReference>
<feature type="domain" description="PilZ" evidence="1">
    <location>
        <begin position="7"/>
        <end position="93"/>
    </location>
</feature>
<protein>
    <recommendedName>
        <fullName evidence="1">PilZ domain-containing protein</fullName>
    </recommendedName>
</protein>
<keyword evidence="3" id="KW-1185">Reference proteome</keyword>
<name>A0A7W6CFX2_9SPHN</name>
<evidence type="ECO:0000313" key="3">
    <source>
        <dbReference type="Proteomes" id="UP000548867"/>
    </source>
</evidence>
<reference evidence="2 3" key="1">
    <citation type="submission" date="2020-08" db="EMBL/GenBank/DDBJ databases">
        <title>Genomic Encyclopedia of Type Strains, Phase IV (KMG-IV): sequencing the most valuable type-strain genomes for metagenomic binning, comparative biology and taxonomic classification.</title>
        <authorList>
            <person name="Goeker M."/>
        </authorList>
    </citation>
    <scope>NUCLEOTIDE SEQUENCE [LARGE SCALE GENOMIC DNA]</scope>
    <source>
        <strain evidence="2 3">DSM 27057</strain>
    </source>
</reference>
<dbReference type="GO" id="GO:0035438">
    <property type="term" value="F:cyclic-di-GMP binding"/>
    <property type="evidence" value="ECO:0007669"/>
    <property type="project" value="InterPro"/>
</dbReference>
<dbReference type="RefSeq" id="WP_281379420.1">
    <property type="nucleotide sequence ID" value="NZ_JACIDX010000010.1"/>
</dbReference>
<organism evidence="2 3">
    <name type="scientific">Novosphingobium sediminicola</name>
    <dbReference type="NCBI Taxonomy" id="563162"/>
    <lineage>
        <taxon>Bacteria</taxon>
        <taxon>Pseudomonadati</taxon>
        <taxon>Pseudomonadota</taxon>
        <taxon>Alphaproteobacteria</taxon>
        <taxon>Sphingomonadales</taxon>
        <taxon>Sphingomonadaceae</taxon>
        <taxon>Novosphingobium</taxon>
    </lineage>
</organism>
<dbReference type="SUPFAM" id="SSF141371">
    <property type="entry name" value="PilZ domain-like"/>
    <property type="match status" value="1"/>
</dbReference>
<accession>A0A7W6CFX2</accession>
<gene>
    <name evidence="2" type="ORF">GGR38_002774</name>
</gene>
<evidence type="ECO:0000259" key="1">
    <source>
        <dbReference type="Pfam" id="PF07238"/>
    </source>
</evidence>
<dbReference type="Gene3D" id="2.40.10.220">
    <property type="entry name" value="predicted glycosyltransferase like domains"/>
    <property type="match status" value="1"/>
</dbReference>
<dbReference type="InterPro" id="IPR009875">
    <property type="entry name" value="PilZ_domain"/>
</dbReference>